<keyword evidence="5" id="KW-1185">Reference proteome</keyword>
<dbReference type="RefSeq" id="WP_373656569.1">
    <property type="nucleotide sequence ID" value="NZ_JBGUAW010000008.1"/>
</dbReference>
<evidence type="ECO:0000313" key="4">
    <source>
        <dbReference type="EMBL" id="MFA9461793.1"/>
    </source>
</evidence>
<gene>
    <name evidence="4" type="ORF">ACERLL_13285</name>
</gene>
<evidence type="ECO:0000256" key="1">
    <source>
        <dbReference type="ARBA" id="ARBA00023002"/>
    </source>
</evidence>
<evidence type="ECO:0000313" key="5">
    <source>
        <dbReference type="Proteomes" id="UP001575181"/>
    </source>
</evidence>
<protein>
    <submittedName>
        <fullName evidence="4">LLM class flavin-dependent oxidoreductase</fullName>
        <ecNumber evidence="4">1.-.-.-</ecNumber>
    </submittedName>
</protein>
<evidence type="ECO:0000259" key="3">
    <source>
        <dbReference type="Pfam" id="PF00296"/>
    </source>
</evidence>
<sequence>MNFDLFFELAVPEHGGRGESQVFAETLEEVALADRLGFSTAWLVEHHFMREYSHSSAPELFLAAASQRTRALRLGHGVVVLPYNHAVRVAERAATLDLLSGGRLELGVGRGFSPKEYAVFGSDMAASRAIVDESLAVVRRAFSGEPVTFRGDHYALENIEVLPGVVQDPHPPLWTAAVSPETFTWAAGEGLGALAGPFKPWFLVKQDLKEYRRAWREAWPQGAPPGSNPRFGMTVGVLCLEDGDRARKLAREPFTWYYERLLGQTRPVLEKFRESYDYYQKLGRLQPLLKRAVRLSLLEAMGMVVVGSPEACIEKLEKYRAAGVDHLLCAVGAGALPTEVVQESMHTLAERVMPHFRERRS</sequence>
<name>A0ABV4TX27_9GAMM</name>
<dbReference type="Proteomes" id="UP001575181">
    <property type="component" value="Unassembled WGS sequence"/>
</dbReference>
<feature type="domain" description="Luciferase-like" evidence="3">
    <location>
        <begin position="2"/>
        <end position="326"/>
    </location>
</feature>
<keyword evidence="1 4" id="KW-0560">Oxidoreductase</keyword>
<dbReference type="Gene3D" id="3.20.20.30">
    <property type="entry name" value="Luciferase-like domain"/>
    <property type="match status" value="1"/>
</dbReference>
<reference evidence="4 5" key="1">
    <citation type="submission" date="2024-08" db="EMBL/GenBank/DDBJ databases">
        <title>Whole-genome sequencing of halo(alkali)philic microorganisms from hypersaline lakes.</title>
        <authorList>
            <person name="Sorokin D.Y."/>
            <person name="Merkel A.Y."/>
            <person name="Messina E."/>
            <person name="Yakimov M."/>
        </authorList>
    </citation>
    <scope>NUCLEOTIDE SEQUENCE [LARGE SCALE GENOMIC DNA]</scope>
    <source>
        <strain evidence="4 5">Cl-TMA</strain>
    </source>
</reference>
<keyword evidence="2" id="KW-0503">Monooxygenase</keyword>
<proteinExistence type="predicted"/>
<dbReference type="InterPro" id="IPR011251">
    <property type="entry name" value="Luciferase-like_dom"/>
</dbReference>
<dbReference type="SUPFAM" id="SSF51679">
    <property type="entry name" value="Bacterial luciferase-like"/>
    <property type="match status" value="1"/>
</dbReference>
<dbReference type="InterPro" id="IPR050766">
    <property type="entry name" value="Bact_Lucif_Oxidored"/>
</dbReference>
<dbReference type="EMBL" id="JBGUAW010000008">
    <property type="protein sequence ID" value="MFA9461793.1"/>
    <property type="molecule type" value="Genomic_DNA"/>
</dbReference>
<accession>A0ABV4TX27</accession>
<comment type="caution">
    <text evidence="4">The sequence shown here is derived from an EMBL/GenBank/DDBJ whole genome shotgun (WGS) entry which is preliminary data.</text>
</comment>
<dbReference type="InterPro" id="IPR036661">
    <property type="entry name" value="Luciferase-like_sf"/>
</dbReference>
<dbReference type="PANTHER" id="PTHR30137:SF8">
    <property type="entry name" value="BLR5498 PROTEIN"/>
    <property type="match status" value="1"/>
</dbReference>
<evidence type="ECO:0000256" key="2">
    <source>
        <dbReference type="ARBA" id="ARBA00023033"/>
    </source>
</evidence>
<organism evidence="4 5">
    <name type="scientific">Thiohalorhabdus methylotrophus</name>
    <dbReference type="NCBI Taxonomy" id="3242694"/>
    <lineage>
        <taxon>Bacteria</taxon>
        <taxon>Pseudomonadati</taxon>
        <taxon>Pseudomonadota</taxon>
        <taxon>Gammaproteobacteria</taxon>
        <taxon>Thiohalorhabdales</taxon>
        <taxon>Thiohalorhabdaceae</taxon>
        <taxon>Thiohalorhabdus</taxon>
    </lineage>
</organism>
<dbReference type="PANTHER" id="PTHR30137">
    <property type="entry name" value="LUCIFERASE-LIKE MONOOXYGENASE"/>
    <property type="match status" value="1"/>
</dbReference>
<dbReference type="GO" id="GO:0016491">
    <property type="term" value="F:oxidoreductase activity"/>
    <property type="evidence" value="ECO:0007669"/>
    <property type="project" value="UniProtKB-KW"/>
</dbReference>
<dbReference type="Pfam" id="PF00296">
    <property type="entry name" value="Bac_luciferase"/>
    <property type="match status" value="1"/>
</dbReference>
<dbReference type="EC" id="1.-.-.-" evidence="4"/>